<dbReference type="InParanoid" id="A0A3N4KF48"/>
<dbReference type="Proteomes" id="UP000277580">
    <property type="component" value="Unassembled WGS sequence"/>
</dbReference>
<dbReference type="AlphaFoldDB" id="A0A3N4KF48"/>
<keyword evidence="2" id="KW-1185">Reference proteome</keyword>
<evidence type="ECO:0000313" key="1">
    <source>
        <dbReference type="EMBL" id="RPB09153.1"/>
    </source>
</evidence>
<dbReference type="Gene3D" id="1.25.40.10">
    <property type="entry name" value="Tetratricopeptide repeat domain"/>
    <property type="match status" value="1"/>
</dbReference>
<dbReference type="InterPro" id="IPR011990">
    <property type="entry name" value="TPR-like_helical_dom_sf"/>
</dbReference>
<dbReference type="STRING" id="1392247.A0A3N4KF48"/>
<name>A0A3N4KF48_9PEZI</name>
<reference evidence="1 2" key="1">
    <citation type="journal article" date="2018" name="Nat. Ecol. Evol.">
        <title>Pezizomycetes genomes reveal the molecular basis of ectomycorrhizal truffle lifestyle.</title>
        <authorList>
            <person name="Murat C."/>
            <person name="Payen T."/>
            <person name="Noel B."/>
            <person name="Kuo A."/>
            <person name="Morin E."/>
            <person name="Chen J."/>
            <person name="Kohler A."/>
            <person name="Krizsan K."/>
            <person name="Balestrini R."/>
            <person name="Da Silva C."/>
            <person name="Montanini B."/>
            <person name="Hainaut M."/>
            <person name="Levati E."/>
            <person name="Barry K.W."/>
            <person name="Belfiori B."/>
            <person name="Cichocki N."/>
            <person name="Clum A."/>
            <person name="Dockter R.B."/>
            <person name="Fauchery L."/>
            <person name="Guy J."/>
            <person name="Iotti M."/>
            <person name="Le Tacon F."/>
            <person name="Lindquist E.A."/>
            <person name="Lipzen A."/>
            <person name="Malagnac F."/>
            <person name="Mello A."/>
            <person name="Molinier V."/>
            <person name="Miyauchi S."/>
            <person name="Poulain J."/>
            <person name="Riccioni C."/>
            <person name="Rubini A."/>
            <person name="Sitrit Y."/>
            <person name="Splivallo R."/>
            <person name="Traeger S."/>
            <person name="Wang M."/>
            <person name="Zifcakova L."/>
            <person name="Wipf D."/>
            <person name="Zambonelli A."/>
            <person name="Paolocci F."/>
            <person name="Nowrousian M."/>
            <person name="Ottonello S."/>
            <person name="Baldrian P."/>
            <person name="Spatafora J.W."/>
            <person name="Henrissat B."/>
            <person name="Nagy L.G."/>
            <person name="Aury J.M."/>
            <person name="Wincker P."/>
            <person name="Grigoriev I.V."/>
            <person name="Bonfante P."/>
            <person name="Martin F.M."/>
        </authorList>
    </citation>
    <scope>NUCLEOTIDE SEQUENCE [LARGE SCALE GENOMIC DNA]</scope>
    <source>
        <strain evidence="1 2">CCBAS932</strain>
    </source>
</reference>
<sequence length="861" mass="97523">MAHTQEQIIETISGKLFDLLHHHKWTREITCLVGIDATLKALGETTPKSLEYAQHSHHLAMLLTTKFEYTDDITDLHEAVTYAEKAVSVPDHPHRGVHLSTLVDTLYLRFKWIKNLRDLSQSILYAKMAVSKASQGDPERARLVSKLIDLLELRFEVIDDISDLDDALYHAIQAEQEFRGHQGRSACFSRLADLSFEKHKWTDSLGDLNLAVSNAEKAVDEIAEDHPDRPVYLYKLISLLFRKYSQLDHTLSLEETILYTKQAVPKLWSNTSLRGLLKSEILFEKLKSTDDNDKLKHALLLEIKAPERQSSDYLYYIADILFTKFNLKFNLSFLEQAISKAEKAVAGTPPRHRDRITYLHKLVALLIARFKATKELDDLNATILYVEEIISESQESPDRSIHFFMLGDILMEKFNLTEDPAVLESAIQRVRMAIVESQVGSLHRAACLSELAAILLIRFQWTKDPDDVGKATKYREKAIKEVSENYARDVYTPKPSATPGVRSGPVDLDGTESTISGSEAILLDDFRDSRNFTFKLPSILAKRATPKKKIASLNTAISNAEEEVVTTRGLVKRMASQVNFAALLAKRFWTTKDHADLRHVVSLWINIFIYDWARNGESSRLQLAISTIKDLIENDLICLPRAAILLGLEPRPDILKILDKVISHPDDLVQTGSGRIKRAVTPFKLLSLAVVLGSRKAPAPAFDTTETLSIREHSDIGSIKLGRLINGINSVKRSPRKIHDPQIPLSQVKPTVYNHLEEATPDEDWESLRTKVFDKNTRRWIFEYKAQTVKVCDKDAVFPTAYALPETRAWLGSSKTVHIITGYQTCVSEEVMKQVAAEEIDEEEAAKKGRIFSIRYLRVAL</sequence>
<protein>
    <submittedName>
        <fullName evidence="1">Uncharacterized protein</fullName>
    </submittedName>
</protein>
<dbReference type="EMBL" id="ML119155">
    <property type="protein sequence ID" value="RPB09153.1"/>
    <property type="molecule type" value="Genomic_DNA"/>
</dbReference>
<organism evidence="1 2">
    <name type="scientific">Morchella conica CCBAS932</name>
    <dbReference type="NCBI Taxonomy" id="1392247"/>
    <lineage>
        <taxon>Eukaryota</taxon>
        <taxon>Fungi</taxon>
        <taxon>Dikarya</taxon>
        <taxon>Ascomycota</taxon>
        <taxon>Pezizomycotina</taxon>
        <taxon>Pezizomycetes</taxon>
        <taxon>Pezizales</taxon>
        <taxon>Morchellaceae</taxon>
        <taxon>Morchella</taxon>
    </lineage>
</organism>
<accession>A0A3N4KF48</accession>
<evidence type="ECO:0000313" key="2">
    <source>
        <dbReference type="Proteomes" id="UP000277580"/>
    </source>
</evidence>
<proteinExistence type="predicted"/>
<dbReference type="OrthoDB" id="9991317at2759"/>
<gene>
    <name evidence="1" type="ORF">P167DRAFT_567509</name>
</gene>